<dbReference type="InterPro" id="IPR009061">
    <property type="entry name" value="DNA-bd_dom_put_sf"/>
</dbReference>
<dbReference type="Gene3D" id="1.10.10.10">
    <property type="entry name" value="Winged helix-like DNA-binding domain superfamily/Winged helix DNA-binding domain"/>
    <property type="match status" value="1"/>
</dbReference>
<gene>
    <name evidence="1" type="ORF">TM448A01626_0016</name>
    <name evidence="2" type="ORF">TM448B00920_0016</name>
</gene>
<dbReference type="EMBL" id="MT144177">
    <property type="protein sequence ID" value="QJA50159.1"/>
    <property type="molecule type" value="Genomic_DNA"/>
</dbReference>
<reference evidence="1" key="1">
    <citation type="submission" date="2020-03" db="EMBL/GenBank/DDBJ databases">
        <title>The deep terrestrial virosphere.</title>
        <authorList>
            <person name="Holmfeldt K."/>
            <person name="Nilsson E."/>
            <person name="Simone D."/>
            <person name="Lopez-Fernandez M."/>
            <person name="Wu X."/>
            <person name="de Brujin I."/>
            <person name="Lundin D."/>
            <person name="Andersson A."/>
            <person name="Bertilsson S."/>
            <person name="Dopson M."/>
        </authorList>
    </citation>
    <scope>NUCLEOTIDE SEQUENCE</scope>
    <source>
        <strain evidence="1">TM448A01626</strain>
        <strain evidence="2">TM448B00920</strain>
    </source>
</reference>
<sequence>MIIKISSEIMKEKEKVKKLVGIKKLSEILGVSREMLYWHMGRGMPVARRAVRWGFKLEDVEEYFRVYRGDKDVSEV</sequence>
<protein>
    <submittedName>
        <fullName evidence="1">Uncharacterized protein</fullName>
    </submittedName>
</protein>
<dbReference type="AlphaFoldDB" id="A0A6H1ZRP8"/>
<name>A0A6H1ZRP8_9ZZZZ</name>
<dbReference type="EMBL" id="MT144673">
    <property type="protein sequence ID" value="QJH97090.1"/>
    <property type="molecule type" value="Genomic_DNA"/>
</dbReference>
<proteinExistence type="predicted"/>
<evidence type="ECO:0000313" key="2">
    <source>
        <dbReference type="EMBL" id="QJH97090.1"/>
    </source>
</evidence>
<dbReference type="SUPFAM" id="SSF46955">
    <property type="entry name" value="Putative DNA-binding domain"/>
    <property type="match status" value="1"/>
</dbReference>
<evidence type="ECO:0000313" key="1">
    <source>
        <dbReference type="EMBL" id="QJA50159.1"/>
    </source>
</evidence>
<accession>A0A6H1ZRP8</accession>
<dbReference type="InterPro" id="IPR036388">
    <property type="entry name" value="WH-like_DNA-bd_sf"/>
</dbReference>
<organism evidence="1">
    <name type="scientific">viral metagenome</name>
    <dbReference type="NCBI Taxonomy" id="1070528"/>
    <lineage>
        <taxon>unclassified sequences</taxon>
        <taxon>metagenomes</taxon>
        <taxon>organismal metagenomes</taxon>
    </lineage>
</organism>